<reference evidence="2" key="1">
    <citation type="submission" date="2022-11" db="UniProtKB">
        <authorList>
            <consortium name="EnsemblMetazoa"/>
        </authorList>
    </citation>
    <scope>IDENTIFICATION</scope>
</reference>
<dbReference type="KEGG" id="epa:110232228"/>
<name>A0A913WRJ6_EXADI</name>
<feature type="region of interest" description="Disordered" evidence="1">
    <location>
        <begin position="75"/>
        <end position="161"/>
    </location>
</feature>
<accession>A0A913WRJ6</accession>
<feature type="region of interest" description="Disordered" evidence="1">
    <location>
        <begin position="30"/>
        <end position="55"/>
    </location>
</feature>
<keyword evidence="3" id="KW-1185">Reference proteome</keyword>
<sequence>MKKSIRKSRKYNQRKSCIDSAKEKELKAFEMLTKDHMSSDDDDESNPSQWFSRPPSYRSEKLKIFLNKLDRIHMKRSNRQPKFTKRVKRVAGEEKDIDPPAGTPTWAISQDWLREKEVLLQEEANDEQDDREEQNEDNDVNYDDDSDEESDDQTSEMDFEI</sequence>
<dbReference type="EnsemblMetazoa" id="XM_021037376.2">
    <property type="protein sequence ID" value="XP_020893035.1"/>
    <property type="gene ID" value="LOC110232228"/>
</dbReference>
<feature type="compositionally biased region" description="Basic residues" evidence="1">
    <location>
        <begin position="75"/>
        <end position="89"/>
    </location>
</feature>
<organism evidence="2 3">
    <name type="scientific">Exaiptasia diaphana</name>
    <name type="common">Tropical sea anemone</name>
    <name type="synonym">Aiptasia pulchella</name>
    <dbReference type="NCBI Taxonomy" id="2652724"/>
    <lineage>
        <taxon>Eukaryota</taxon>
        <taxon>Metazoa</taxon>
        <taxon>Cnidaria</taxon>
        <taxon>Anthozoa</taxon>
        <taxon>Hexacorallia</taxon>
        <taxon>Actiniaria</taxon>
        <taxon>Aiptasiidae</taxon>
        <taxon>Exaiptasia</taxon>
    </lineage>
</organism>
<evidence type="ECO:0000256" key="1">
    <source>
        <dbReference type="SAM" id="MobiDB-lite"/>
    </source>
</evidence>
<evidence type="ECO:0000313" key="3">
    <source>
        <dbReference type="Proteomes" id="UP000887567"/>
    </source>
</evidence>
<dbReference type="AlphaFoldDB" id="A0A913WRJ6"/>
<proteinExistence type="predicted"/>
<dbReference type="OMA" id="WALSDEW"/>
<dbReference type="Proteomes" id="UP000887567">
    <property type="component" value="Unplaced"/>
</dbReference>
<dbReference type="GeneID" id="110232228"/>
<dbReference type="RefSeq" id="XP_020893035.1">
    <property type="nucleotide sequence ID" value="XM_021037376.2"/>
</dbReference>
<feature type="compositionally biased region" description="Basic and acidic residues" evidence="1">
    <location>
        <begin position="30"/>
        <end position="39"/>
    </location>
</feature>
<feature type="compositionally biased region" description="Acidic residues" evidence="1">
    <location>
        <begin position="123"/>
        <end position="161"/>
    </location>
</feature>
<evidence type="ECO:0000313" key="2">
    <source>
        <dbReference type="EnsemblMetazoa" id="XP_020893035.1"/>
    </source>
</evidence>
<dbReference type="OrthoDB" id="10550619at2759"/>
<protein>
    <submittedName>
        <fullName evidence="2">Uncharacterized protein</fullName>
    </submittedName>
</protein>